<evidence type="ECO:0000256" key="1">
    <source>
        <dbReference type="ARBA" id="ARBA00001936"/>
    </source>
</evidence>
<evidence type="ECO:0000313" key="13">
    <source>
        <dbReference type="EnsemblMetazoa" id="CLYHEMP003547.1"/>
    </source>
</evidence>
<keyword evidence="11" id="KW-0732">Signal</keyword>
<evidence type="ECO:0000259" key="12">
    <source>
        <dbReference type="PROSITE" id="PS51959"/>
    </source>
</evidence>
<organism evidence="13 14">
    <name type="scientific">Clytia hemisphaerica</name>
    <dbReference type="NCBI Taxonomy" id="252671"/>
    <lineage>
        <taxon>Eukaryota</taxon>
        <taxon>Metazoa</taxon>
        <taxon>Cnidaria</taxon>
        <taxon>Hydrozoa</taxon>
        <taxon>Hydroidolina</taxon>
        <taxon>Leptothecata</taxon>
        <taxon>Obeliida</taxon>
        <taxon>Clytiidae</taxon>
        <taxon>Clytia</taxon>
    </lineage>
</organism>
<evidence type="ECO:0000256" key="11">
    <source>
        <dbReference type="RuleBase" id="RU367085"/>
    </source>
</evidence>
<dbReference type="InterPro" id="IPR039787">
    <property type="entry name" value="ENDOU"/>
</dbReference>
<keyword evidence="6 11" id="KW-0255">Endonuclease</keyword>
<dbReference type="PANTHER" id="PTHR12439:SF11">
    <property type="entry name" value="URIDYLATE-SPECIFIC ENDORIBONUCLEASE"/>
    <property type="match status" value="1"/>
</dbReference>
<feature type="chain" id="PRO_5029935507" description="Uridylate-specific endoribonuclease" evidence="11">
    <location>
        <begin position="18"/>
        <end position="287"/>
    </location>
</feature>
<dbReference type="Pfam" id="PF09412">
    <property type="entry name" value="XendoU"/>
    <property type="match status" value="1"/>
</dbReference>
<name>A0A7M5UYZ6_9CNID</name>
<dbReference type="RefSeq" id="XP_066926485.1">
    <property type="nucleotide sequence ID" value="XM_067070384.1"/>
</dbReference>
<keyword evidence="8 11" id="KW-0694">RNA-binding</keyword>
<evidence type="ECO:0000256" key="2">
    <source>
        <dbReference type="ARBA" id="ARBA00010168"/>
    </source>
</evidence>
<feature type="signal peptide" evidence="11">
    <location>
        <begin position="1"/>
        <end position="17"/>
    </location>
</feature>
<dbReference type="EC" id="4.6.1.-" evidence="11"/>
<accession>A0A7M5UYZ6</accession>
<comment type="cofactor">
    <cofactor evidence="1 11">
        <name>Mn(2+)</name>
        <dbReference type="ChEBI" id="CHEBI:29035"/>
    </cofactor>
</comment>
<evidence type="ECO:0000256" key="10">
    <source>
        <dbReference type="ARBA" id="ARBA00023239"/>
    </source>
</evidence>
<dbReference type="GeneID" id="136813887"/>
<dbReference type="EnsemblMetazoa" id="CLYHEMT003547.1">
    <property type="protein sequence ID" value="CLYHEMP003547.1"/>
    <property type="gene ID" value="CLYHEMG003547"/>
</dbReference>
<keyword evidence="4 11" id="KW-0540">Nuclease</keyword>
<keyword evidence="5 11" id="KW-0479">Metal-binding</keyword>
<comment type="similarity">
    <text evidence="2 11">Belongs to the ENDOU family.</text>
</comment>
<dbReference type="OrthoDB" id="5961671at2759"/>
<dbReference type="AlphaFoldDB" id="A0A7M5UYZ6"/>
<keyword evidence="10" id="KW-0456">Lyase</keyword>
<dbReference type="Proteomes" id="UP000594262">
    <property type="component" value="Unplaced"/>
</dbReference>
<dbReference type="GO" id="GO:0016787">
    <property type="term" value="F:hydrolase activity"/>
    <property type="evidence" value="ECO:0007669"/>
    <property type="project" value="UniProtKB-KW"/>
</dbReference>
<sequence length="287" mass="33516">MMLSVLFLVFLAHSVECGSGTVVKASYELQSLINTLWKEDTNRLVFGKDIRLNYQNQASWSTARDVSYKPLFYSVNTNVFSKPTFRAFIALLDNYESDTYSRESVPTSEVNENYYFLNEVLKTNAMKKVHEYLRRKNKAPYSSSQFKSALYDLWFQMYYRSSVRGSSGFEHVFVGETKSDGQVSGFHNWIQFYLEEKNRNLNYYGYLKKSSSSPYLSIVKYTWQKKIKHIGSSFYGTSPEFEFALYSLVYMMGYERLQFSLDGMQVKITCFGMNRNRNIGTCYPDLV</sequence>
<keyword evidence="7 11" id="KW-0378">Hydrolase</keyword>
<evidence type="ECO:0000256" key="9">
    <source>
        <dbReference type="ARBA" id="ARBA00023211"/>
    </source>
</evidence>
<evidence type="ECO:0000256" key="3">
    <source>
        <dbReference type="ARBA" id="ARBA00011245"/>
    </source>
</evidence>
<dbReference type="GO" id="GO:0046872">
    <property type="term" value="F:metal ion binding"/>
    <property type="evidence" value="ECO:0007669"/>
    <property type="project" value="UniProtKB-UniRule"/>
</dbReference>
<comment type="catalytic activity">
    <reaction evidence="11">
        <text>ribonucleotidyl-uridine-RNA = a 5'-end dephospho-uridine-RNA + a 3'-end 2',3'-cyclophospho-ribonucleotide-RNA</text>
        <dbReference type="Rhea" id="RHEA:67792"/>
        <dbReference type="Rhea" id="RHEA-COMP:10464"/>
        <dbReference type="Rhea" id="RHEA-COMP:17354"/>
        <dbReference type="Rhea" id="RHEA-COMP:17356"/>
        <dbReference type="ChEBI" id="CHEBI:83064"/>
        <dbReference type="ChEBI" id="CHEBI:173117"/>
        <dbReference type="ChEBI" id="CHEBI:173224"/>
    </reaction>
</comment>
<dbReference type="PANTHER" id="PTHR12439">
    <property type="entry name" value="PLACENTAL PROTEIN 11-RELATED"/>
    <property type="match status" value="1"/>
</dbReference>
<dbReference type="InterPro" id="IPR037227">
    <property type="entry name" value="EndoU-like"/>
</dbReference>
<evidence type="ECO:0000256" key="8">
    <source>
        <dbReference type="ARBA" id="ARBA00022884"/>
    </source>
</evidence>
<dbReference type="SUPFAM" id="SSF142877">
    <property type="entry name" value="EndoU-like"/>
    <property type="match status" value="1"/>
</dbReference>
<dbReference type="GO" id="GO:0003723">
    <property type="term" value="F:RNA binding"/>
    <property type="evidence" value="ECO:0007669"/>
    <property type="project" value="UniProtKB-UniRule"/>
</dbReference>
<dbReference type="InterPro" id="IPR018998">
    <property type="entry name" value="EndoU_C"/>
</dbReference>
<protein>
    <recommendedName>
        <fullName evidence="11">Uridylate-specific endoribonuclease</fullName>
        <ecNumber evidence="11">4.6.1.-</ecNumber>
    </recommendedName>
</protein>
<feature type="domain" description="EndoU" evidence="12">
    <location>
        <begin position="25"/>
        <end position="287"/>
    </location>
</feature>
<proteinExistence type="inferred from homology"/>
<evidence type="ECO:0000256" key="7">
    <source>
        <dbReference type="ARBA" id="ARBA00022801"/>
    </source>
</evidence>
<reference evidence="13" key="1">
    <citation type="submission" date="2021-01" db="UniProtKB">
        <authorList>
            <consortium name="EnsemblMetazoa"/>
        </authorList>
    </citation>
    <scope>IDENTIFICATION</scope>
</reference>
<dbReference type="GO" id="GO:0004521">
    <property type="term" value="F:RNA endonuclease activity"/>
    <property type="evidence" value="ECO:0007669"/>
    <property type="project" value="UniProtKB-UniRule"/>
</dbReference>
<keyword evidence="14" id="KW-1185">Reference proteome</keyword>
<keyword evidence="9 11" id="KW-0464">Manganese</keyword>
<comment type="subunit">
    <text evidence="3 11">Monomer.</text>
</comment>
<dbReference type="GO" id="GO:0016829">
    <property type="term" value="F:lyase activity"/>
    <property type="evidence" value="ECO:0007669"/>
    <property type="project" value="UniProtKB-KW"/>
</dbReference>
<evidence type="ECO:0000256" key="4">
    <source>
        <dbReference type="ARBA" id="ARBA00022722"/>
    </source>
</evidence>
<evidence type="ECO:0000313" key="14">
    <source>
        <dbReference type="Proteomes" id="UP000594262"/>
    </source>
</evidence>
<evidence type="ECO:0000256" key="6">
    <source>
        <dbReference type="ARBA" id="ARBA00022759"/>
    </source>
</evidence>
<dbReference type="CDD" id="cd21159">
    <property type="entry name" value="XendoU"/>
    <property type="match status" value="1"/>
</dbReference>
<evidence type="ECO:0000256" key="5">
    <source>
        <dbReference type="ARBA" id="ARBA00022723"/>
    </source>
</evidence>
<dbReference type="PROSITE" id="PS51959">
    <property type="entry name" value="ENDOU"/>
    <property type="match status" value="1"/>
</dbReference>